<comment type="caution">
    <text evidence="2">The sequence shown here is derived from an EMBL/GenBank/DDBJ whole genome shotgun (WGS) entry which is preliminary data.</text>
</comment>
<dbReference type="SUPFAM" id="SSF55729">
    <property type="entry name" value="Acyl-CoA N-acyltransferases (Nat)"/>
    <property type="match status" value="1"/>
</dbReference>
<dbReference type="Proteomes" id="UP001365405">
    <property type="component" value="Unassembled WGS sequence"/>
</dbReference>
<name>A0ABU9CNI4_9BURK</name>
<dbReference type="PROSITE" id="PS51186">
    <property type="entry name" value="GNAT"/>
    <property type="match status" value="1"/>
</dbReference>
<protein>
    <submittedName>
        <fullName evidence="2">GNAT family N-acetyltransferase</fullName>
    </submittedName>
</protein>
<evidence type="ECO:0000313" key="3">
    <source>
        <dbReference type="Proteomes" id="UP001365405"/>
    </source>
</evidence>
<accession>A0ABU9CNI4</accession>
<dbReference type="EMBL" id="JBBUTH010000009">
    <property type="protein sequence ID" value="MEK8052426.1"/>
    <property type="molecule type" value="Genomic_DNA"/>
</dbReference>
<keyword evidence="3" id="KW-1185">Reference proteome</keyword>
<feature type="domain" description="N-acetyltransferase" evidence="1">
    <location>
        <begin position="17"/>
        <end position="184"/>
    </location>
</feature>
<dbReference type="Gene3D" id="3.40.630.30">
    <property type="match status" value="1"/>
</dbReference>
<dbReference type="InterPro" id="IPR016181">
    <property type="entry name" value="Acyl_CoA_acyltransferase"/>
</dbReference>
<gene>
    <name evidence="2" type="ORF">AACH10_19395</name>
</gene>
<sequence>MPITAPMHLPTLHGPRVLLRPMTPADAPALFALHADAQVMRYWSTPPWTDPQQAIERLQADAHAHALGLHLRLAIARREAPGALLGACTLFDLDAEQGRAEIGYALQPAAWGQGLMHEALTLLINHGFDDFGLRRIEADIDPRNTASGRVLQALGFQREGLLRERWRVGGELSDSALYGLLHRDWTNRHD</sequence>
<evidence type="ECO:0000259" key="1">
    <source>
        <dbReference type="PROSITE" id="PS51186"/>
    </source>
</evidence>
<dbReference type="PANTHER" id="PTHR43441">
    <property type="entry name" value="RIBOSOMAL-PROTEIN-SERINE ACETYLTRANSFERASE"/>
    <property type="match status" value="1"/>
</dbReference>
<dbReference type="PANTHER" id="PTHR43441:SF11">
    <property type="entry name" value="RIBOSOMAL-PROTEIN-SERINE ACETYLTRANSFERASE"/>
    <property type="match status" value="1"/>
</dbReference>
<dbReference type="InterPro" id="IPR000182">
    <property type="entry name" value="GNAT_dom"/>
</dbReference>
<evidence type="ECO:0000313" key="2">
    <source>
        <dbReference type="EMBL" id="MEK8052426.1"/>
    </source>
</evidence>
<dbReference type="InterPro" id="IPR051908">
    <property type="entry name" value="Ribosomal_N-acetyltransferase"/>
</dbReference>
<dbReference type="RefSeq" id="WP_341412136.1">
    <property type="nucleotide sequence ID" value="NZ_JBBUTH010000009.1"/>
</dbReference>
<reference evidence="2 3" key="1">
    <citation type="submission" date="2024-04" db="EMBL/GenBank/DDBJ databases">
        <title>Novel species of the genus Ideonella isolated from streams.</title>
        <authorList>
            <person name="Lu H."/>
        </authorList>
    </citation>
    <scope>NUCLEOTIDE SEQUENCE [LARGE SCALE GENOMIC DNA]</scope>
    <source>
        <strain evidence="2 3">DXS22W</strain>
    </source>
</reference>
<organism evidence="2 3">
    <name type="scientific">Pseudaquabacterium inlustre</name>
    <dbReference type="NCBI Taxonomy" id="2984192"/>
    <lineage>
        <taxon>Bacteria</taxon>
        <taxon>Pseudomonadati</taxon>
        <taxon>Pseudomonadota</taxon>
        <taxon>Betaproteobacteria</taxon>
        <taxon>Burkholderiales</taxon>
        <taxon>Sphaerotilaceae</taxon>
        <taxon>Pseudaquabacterium</taxon>
    </lineage>
</organism>
<proteinExistence type="predicted"/>
<dbReference type="Pfam" id="PF13302">
    <property type="entry name" value="Acetyltransf_3"/>
    <property type="match status" value="1"/>
</dbReference>